<comment type="caution">
    <text evidence="2">The sequence shown here is derived from an EMBL/GenBank/DDBJ whole genome shotgun (WGS) entry which is preliminary data.</text>
</comment>
<evidence type="ECO:0000256" key="1">
    <source>
        <dbReference type="SAM" id="MobiDB-lite"/>
    </source>
</evidence>
<evidence type="ECO:0000313" key="2">
    <source>
        <dbReference type="EMBL" id="CAH8363442.1"/>
    </source>
</evidence>
<keyword evidence="3" id="KW-1185">Reference proteome</keyword>
<feature type="region of interest" description="Disordered" evidence="1">
    <location>
        <begin position="1"/>
        <end position="24"/>
    </location>
</feature>
<proteinExistence type="predicted"/>
<sequence>MLTQVTEKGQDHTTLQFTEAESEEHALSIEPLQALHPVYPVHMSKPIPSYGRGNMTELLQAVQENVRETHFSQGQ</sequence>
<reference evidence="2 3" key="1">
    <citation type="submission" date="2022-03" db="EMBL/GenBank/DDBJ databases">
        <authorList>
            <person name="Macdonald S."/>
            <person name="Ahmed S."/>
            <person name="Newling K."/>
        </authorList>
    </citation>
    <scope>NUCLEOTIDE SEQUENCE [LARGE SCALE GENOMIC DNA]</scope>
</reference>
<evidence type="ECO:0000313" key="3">
    <source>
        <dbReference type="Proteomes" id="UP001642260"/>
    </source>
</evidence>
<gene>
    <name evidence="2" type="ORF">ERUC_LOCUS29198</name>
</gene>
<feature type="compositionally biased region" description="Polar residues" evidence="1">
    <location>
        <begin position="1"/>
        <end position="19"/>
    </location>
</feature>
<accession>A0ABC8KW23</accession>
<organism evidence="2 3">
    <name type="scientific">Eruca vesicaria subsp. sativa</name>
    <name type="common">Garden rocket</name>
    <name type="synonym">Eruca sativa</name>
    <dbReference type="NCBI Taxonomy" id="29727"/>
    <lineage>
        <taxon>Eukaryota</taxon>
        <taxon>Viridiplantae</taxon>
        <taxon>Streptophyta</taxon>
        <taxon>Embryophyta</taxon>
        <taxon>Tracheophyta</taxon>
        <taxon>Spermatophyta</taxon>
        <taxon>Magnoliopsida</taxon>
        <taxon>eudicotyledons</taxon>
        <taxon>Gunneridae</taxon>
        <taxon>Pentapetalae</taxon>
        <taxon>rosids</taxon>
        <taxon>malvids</taxon>
        <taxon>Brassicales</taxon>
        <taxon>Brassicaceae</taxon>
        <taxon>Brassiceae</taxon>
        <taxon>Eruca</taxon>
    </lineage>
</organism>
<dbReference type="Proteomes" id="UP001642260">
    <property type="component" value="Unassembled WGS sequence"/>
</dbReference>
<dbReference type="AlphaFoldDB" id="A0ABC8KW23"/>
<name>A0ABC8KW23_ERUVS</name>
<dbReference type="EMBL" id="CAKOAT010360709">
    <property type="protein sequence ID" value="CAH8363442.1"/>
    <property type="molecule type" value="Genomic_DNA"/>
</dbReference>
<protein>
    <submittedName>
        <fullName evidence="2">Uncharacterized protein</fullName>
    </submittedName>
</protein>